<evidence type="ECO:0000256" key="1">
    <source>
        <dbReference type="SAM" id="MobiDB-lite"/>
    </source>
</evidence>
<dbReference type="Proteomes" id="UP001369086">
    <property type="component" value="Unassembled WGS sequence"/>
</dbReference>
<feature type="compositionally biased region" description="Basic and acidic residues" evidence="1">
    <location>
        <begin position="1498"/>
        <end position="1509"/>
    </location>
</feature>
<dbReference type="InterPro" id="IPR036116">
    <property type="entry name" value="FN3_sf"/>
</dbReference>
<feature type="compositionally biased region" description="Polar residues" evidence="1">
    <location>
        <begin position="1799"/>
        <end position="1808"/>
    </location>
</feature>
<organism evidence="4 5">
    <name type="scientific">Huso huso</name>
    <name type="common">Beluga</name>
    <name type="synonym">Acipenser huso</name>
    <dbReference type="NCBI Taxonomy" id="61971"/>
    <lineage>
        <taxon>Eukaryota</taxon>
        <taxon>Metazoa</taxon>
        <taxon>Chordata</taxon>
        <taxon>Craniata</taxon>
        <taxon>Vertebrata</taxon>
        <taxon>Euteleostomi</taxon>
        <taxon>Actinopterygii</taxon>
        <taxon>Chondrostei</taxon>
        <taxon>Acipenseriformes</taxon>
        <taxon>Acipenseridae</taxon>
        <taxon>Huso</taxon>
    </lineage>
</organism>
<feature type="compositionally biased region" description="Polar residues" evidence="1">
    <location>
        <begin position="1551"/>
        <end position="1580"/>
    </location>
</feature>
<feature type="compositionally biased region" description="Polar residues" evidence="1">
    <location>
        <begin position="891"/>
        <end position="905"/>
    </location>
</feature>
<feature type="compositionally biased region" description="Polar residues" evidence="1">
    <location>
        <begin position="1254"/>
        <end position="1268"/>
    </location>
</feature>
<keyword evidence="5" id="KW-1185">Reference proteome</keyword>
<feature type="compositionally biased region" description="Polar residues" evidence="1">
    <location>
        <begin position="1735"/>
        <end position="1749"/>
    </location>
</feature>
<proteinExistence type="predicted"/>
<feature type="compositionally biased region" description="Polar residues" evidence="1">
    <location>
        <begin position="1474"/>
        <end position="1484"/>
    </location>
</feature>
<feature type="compositionally biased region" description="Low complexity" evidence="1">
    <location>
        <begin position="1423"/>
        <end position="1437"/>
    </location>
</feature>
<feature type="domain" description="Fibronectin type-III" evidence="3">
    <location>
        <begin position="254"/>
        <end position="351"/>
    </location>
</feature>
<feature type="domain" description="Fibronectin type-III" evidence="3">
    <location>
        <begin position="31"/>
        <end position="125"/>
    </location>
</feature>
<feature type="signal peptide" evidence="2">
    <location>
        <begin position="1"/>
        <end position="26"/>
    </location>
</feature>
<dbReference type="SMART" id="SM00060">
    <property type="entry name" value="FN3"/>
    <property type="match status" value="4"/>
</dbReference>
<dbReference type="InterPro" id="IPR003961">
    <property type="entry name" value="FN3_dom"/>
</dbReference>
<feature type="compositionally biased region" description="Polar residues" evidence="1">
    <location>
        <begin position="438"/>
        <end position="480"/>
    </location>
</feature>
<dbReference type="PRINTS" id="PR00014">
    <property type="entry name" value="FNTYPEIII"/>
</dbReference>
<feature type="region of interest" description="Disordered" evidence="1">
    <location>
        <begin position="432"/>
        <end position="1705"/>
    </location>
</feature>
<evidence type="ECO:0000259" key="3">
    <source>
        <dbReference type="PROSITE" id="PS50853"/>
    </source>
</evidence>
<dbReference type="PROSITE" id="PS50853">
    <property type="entry name" value="FN3"/>
    <property type="match status" value="5"/>
</dbReference>
<dbReference type="Pfam" id="PF00041">
    <property type="entry name" value="fn3"/>
    <property type="match status" value="4"/>
</dbReference>
<name>A0ABR0ZW22_HUSHU</name>
<feature type="compositionally biased region" description="Polar residues" evidence="1">
    <location>
        <begin position="1103"/>
        <end position="1121"/>
    </location>
</feature>
<feature type="compositionally biased region" description="Low complexity" evidence="1">
    <location>
        <begin position="1675"/>
        <end position="1685"/>
    </location>
</feature>
<feature type="compositionally biased region" description="Acidic residues" evidence="1">
    <location>
        <begin position="1488"/>
        <end position="1497"/>
    </location>
</feature>
<dbReference type="Gene3D" id="2.60.40.10">
    <property type="entry name" value="Immunoglobulins"/>
    <property type="match status" value="5"/>
</dbReference>
<gene>
    <name evidence="4" type="ORF">HHUSO_G8008</name>
</gene>
<feature type="compositionally biased region" description="Low complexity" evidence="1">
    <location>
        <begin position="1760"/>
        <end position="1777"/>
    </location>
</feature>
<feature type="compositionally biased region" description="Low complexity" evidence="1">
    <location>
        <begin position="1836"/>
        <end position="1862"/>
    </location>
</feature>
<dbReference type="PANTHER" id="PTHR23197">
    <property type="entry name" value="TARSH-RELATED FIBRONECTIN DOMAIN-CONTAINING"/>
    <property type="match status" value="1"/>
</dbReference>
<feature type="compositionally biased region" description="Low complexity" evidence="1">
    <location>
        <begin position="760"/>
        <end position="775"/>
    </location>
</feature>
<feature type="compositionally biased region" description="Polar residues" evidence="1">
    <location>
        <begin position="1410"/>
        <end position="1422"/>
    </location>
</feature>
<feature type="compositionally biased region" description="Polar residues" evidence="1">
    <location>
        <begin position="950"/>
        <end position="961"/>
    </location>
</feature>
<protein>
    <submittedName>
        <fullName evidence="4">Fibronectin type III domain-containing protein 1-like isoform X1</fullName>
    </submittedName>
</protein>
<evidence type="ECO:0000256" key="2">
    <source>
        <dbReference type="SAM" id="SignalP"/>
    </source>
</evidence>
<dbReference type="Pfam" id="PF21731">
    <property type="entry name" value="TARSH_C"/>
    <property type="match status" value="1"/>
</dbReference>
<feature type="compositionally biased region" description="Low complexity" evidence="1">
    <location>
        <begin position="1270"/>
        <end position="1281"/>
    </location>
</feature>
<feature type="compositionally biased region" description="Low complexity" evidence="1">
    <location>
        <begin position="1810"/>
        <end position="1827"/>
    </location>
</feature>
<feature type="compositionally biased region" description="Polar residues" evidence="1">
    <location>
        <begin position="653"/>
        <end position="696"/>
    </location>
</feature>
<keyword evidence="2" id="KW-0732">Signal</keyword>
<accession>A0ABR0ZW22</accession>
<feature type="compositionally biased region" description="Low complexity" evidence="1">
    <location>
        <begin position="710"/>
        <end position="730"/>
    </location>
</feature>
<dbReference type="CDD" id="cd00063">
    <property type="entry name" value="FN3"/>
    <property type="match status" value="5"/>
</dbReference>
<dbReference type="EMBL" id="JAHFZB010000006">
    <property type="protein sequence ID" value="KAK6489015.1"/>
    <property type="molecule type" value="Genomic_DNA"/>
</dbReference>
<evidence type="ECO:0000313" key="5">
    <source>
        <dbReference type="Proteomes" id="UP001369086"/>
    </source>
</evidence>
<feature type="compositionally biased region" description="Acidic residues" evidence="1">
    <location>
        <begin position="1025"/>
        <end position="1043"/>
    </location>
</feature>
<feature type="compositionally biased region" description="Acidic residues" evidence="1">
    <location>
        <begin position="869"/>
        <end position="887"/>
    </location>
</feature>
<feature type="region of interest" description="Disordered" evidence="1">
    <location>
        <begin position="1724"/>
        <end position="1919"/>
    </location>
</feature>
<feature type="compositionally biased region" description="Polar residues" evidence="1">
    <location>
        <begin position="1778"/>
        <end position="1790"/>
    </location>
</feature>
<feature type="compositionally biased region" description="Polar residues" evidence="1">
    <location>
        <begin position="791"/>
        <end position="809"/>
    </location>
</feature>
<feature type="compositionally biased region" description="Polar residues" evidence="1">
    <location>
        <begin position="1510"/>
        <end position="1542"/>
    </location>
</feature>
<reference evidence="4 5" key="1">
    <citation type="submission" date="2021-05" db="EMBL/GenBank/DDBJ databases">
        <authorList>
            <person name="Zahm M."/>
            <person name="Klopp C."/>
            <person name="Cabau C."/>
            <person name="Kuhl H."/>
            <person name="Suciu R."/>
            <person name="Ciorpac M."/>
            <person name="Holostenco D."/>
            <person name="Gessner J."/>
            <person name="Wuertz S."/>
            <person name="Hohne C."/>
            <person name="Stock M."/>
            <person name="Gislard M."/>
            <person name="Lluch J."/>
            <person name="Milhes M."/>
            <person name="Lampietro C."/>
            <person name="Lopez Roques C."/>
            <person name="Donnadieu C."/>
            <person name="Du K."/>
            <person name="Schartl M."/>
            <person name="Guiguen Y."/>
        </authorList>
    </citation>
    <scope>NUCLEOTIDE SEQUENCE [LARGE SCALE GENOMIC DNA]</scope>
    <source>
        <strain evidence="4">Hh-F2</strain>
        <tissue evidence="4">Blood</tissue>
    </source>
</reference>
<dbReference type="PANTHER" id="PTHR23197:SF8">
    <property type="entry name" value="FIBRONECTIN TYPE III DOMAIN-CONTAINING PROTEIN 1"/>
    <property type="match status" value="1"/>
</dbReference>
<feature type="chain" id="PRO_5045633154" evidence="2">
    <location>
        <begin position="27"/>
        <end position="2414"/>
    </location>
</feature>
<feature type="compositionally biased region" description="Acidic residues" evidence="1">
    <location>
        <begin position="1332"/>
        <end position="1348"/>
    </location>
</feature>
<feature type="compositionally biased region" description="Polar residues" evidence="1">
    <location>
        <begin position="839"/>
        <end position="865"/>
    </location>
</feature>
<dbReference type="InterPro" id="IPR013783">
    <property type="entry name" value="Ig-like_fold"/>
</dbReference>
<feature type="compositionally biased region" description="Polar residues" evidence="1">
    <location>
        <begin position="1354"/>
        <end position="1402"/>
    </location>
</feature>
<feature type="compositionally biased region" description="Basic and acidic residues" evidence="1">
    <location>
        <begin position="633"/>
        <end position="644"/>
    </location>
</feature>
<feature type="compositionally biased region" description="Polar residues" evidence="1">
    <location>
        <begin position="1640"/>
        <end position="1674"/>
    </location>
</feature>
<feature type="compositionally biased region" description="Low complexity" evidence="1">
    <location>
        <begin position="963"/>
        <end position="974"/>
    </location>
</feature>
<feature type="domain" description="Fibronectin type-III" evidence="3">
    <location>
        <begin position="149"/>
        <end position="247"/>
    </location>
</feature>
<feature type="compositionally biased region" description="Polar residues" evidence="1">
    <location>
        <begin position="913"/>
        <end position="939"/>
    </location>
</feature>
<feature type="compositionally biased region" description="Low complexity" evidence="1">
    <location>
        <begin position="1226"/>
        <end position="1238"/>
    </location>
</feature>
<dbReference type="InterPro" id="IPR049109">
    <property type="entry name" value="TARSH/FNDC1_C"/>
</dbReference>
<feature type="compositionally biased region" description="Acidic residues" evidence="1">
    <location>
        <begin position="1181"/>
        <end position="1194"/>
    </location>
</feature>
<feature type="region of interest" description="Disordered" evidence="1">
    <location>
        <begin position="2100"/>
        <end position="2124"/>
    </location>
</feature>
<sequence>MRFTMSSTTARILLALFISLLELTSAEKANHPLKPRNVRLLPVENGLKVTWETPKDSENRPVEHYSIGYGKSMKHLRFIKVEKDIRSYIIEDVEPGVLYFVQMTAENHNGVSHPVYRAETSGGGEWVNLDGFAIMGPAAFKGPMTEKDVPRKPLRVRARPSADSLSLKWRAPHLSGQNSTVAVRGYLLGVGESGRKMHYIPLQQDQRNHEIQKLASESVYVVSLQAQNALGQSPPVYRAVMTKKKPSEPDELYEPKDISVRVMSPQSVFVSWVDPVYEKQKKSDISSTRHYTIRYREKGESARWDYKHATQRRVLVDKLSPDNMYEFSVQISQGERDGKWSVSVFQRTPESAPTGSPENFEVQPLKGKGTAVTATWEPPLDTNGKIREYILSYAPALKPFGAKSITYRGDTTSAIIEGLQPGDRYIFKIRAANRRGQGPQSKAFSVNMPTTSTVASSSHQQSRNPDFGNNDQSAVPPSRTSLTSSAKLPSSSPTSKDLKHPASKTTNTFSHEVVHDRSQLETAFQSKEEPDESELYPSEPVLPSPSKATTLNSRRKNHPISRSPVRIGQSAIKQRPDTTTSSPYFKDKDLNGRQHTSSSRQTDLNEELDEELDEDTEEKHKELLRQKNTVHSKLKDDGHSDIANKKHSKSPNHKTGSLSVVPETSSGSSQPKFSRTSGNRSVSSIQKPHTFPNSETSKPRRPISFSNRKSVSPSSVTQSSSSGVSSSTLSGNQESTALKNEHSARSFPNIKETYIDLKNGSSSSSSKSTVSKSGTHPSSSVLTSGGARLPVSSNRHSSTGFTNGRRTAGTSSTDSTSSVHQKGAPDQPGSTRVVGGQQKPGTSLVRSQSVLPTVVQPSTRQQSSKPQDEDYNYEDYDYESSETEVEEEKPTLSSKLNHALSNLPSSAVPKGSPRNSHLGVNSKSTASKSGTHPSSSVLTSGGARLPVPSNRHSSTGFTNGRRTAGTGSTDSASSVHQKGIPDQPGSTRVVGGKQKPGTSLVRSQSVLPTVVQPSTRQQSSKPQDEDYNYEDYDYESSETEVEEEKPTLSSKLNHALSNLPSSAVPKGGPRNSHLGVNSKSTASKSGTHPSSSVLTSGGARLPVSSNRHSSTGFTNGRRTAGTSSTDSTSSVHQKGVPDQPGSTRVVGGQQKPGTSLVRSQSVLPPIAQPSTRQQLSKPHDEDYDYESSETEAEEEKPTLSSKPNHALSNLPSSAVPKGSPQNSHLGVSSKSTVSKSGTRPSSSVLTSGGARLPVSSNRHSSTGFTNGRRTAGTGSTDSASSVHQKGIPDQPGSTRVVGGKQKPGTSLVRSQSVLPTVVQPSTRQQSSKPQDEDYNYEDYDYESSETEVEAEKPTLSSKLNYALSNLPSSSVPKGSPRNSHLGVNSKSTASKSGTHPSSSVLTSGGARLPVSSNRHSSTSFTNGRRTAGTGSTDSTSSVHQKGVPNQPGSTRVVGGQQKPGISLVRPQSVLPTIAQPSTRQQSSKPQDEDYNYEDYDYESSKTEVEEEKPTLSSKPNHALSNLPSSAVSKGSPRNSHIGVSSSKKIDDSVNKHSLSPTSRVNPSSTKRLPSGRNHSSLTTNRNHRFSRPRQETKLSSSSTQQNIATPSARSSGSQSLTPKHTQSGFVDSVNQETDEKEKTSISSSPSKYDHGLSSSQSSLPNRHSVSSGSRKPVTSSHFNTSPSSSQGGSHTPSLPETVSEDDDYDYQYYGSKELYDKVDKLSSASVLSKSVAPDPTTSPSVKQTSSSITENREEDDAHSKSSSPSVQSSSQLPTSGSNGWSHSSQLTNRQFGPRISSRVLPSQNTKLGGSSVSSSSPSSSASQSASSTNRGSFRVPSSQLRHSSSSQTSSSSLPSLHSSRQPIQGTRTRYPGRVDIATREKTPGTFVKPSYNQGKNGRPNLTDANGKVSSTPEDKVKQTGRRLITGPQGAKWIVDLDRGVLMNQEEKILQDSHGNPLRVQLGADGRSVIDHEGTPLLNPDGLPLFGHRRDSSPVISPKGKSVLSVGGKPLVGLELRITTTIPPTTTTTTTTATTTTTPEPTIIPTTIEITTDVPTTPALPECPPGTYYKVDEDGKPVFGGQGILNCYPEEAQTTLLPTTEAPTTEAEEGYPETRPFNTSPSSEFDLAGKRRFTAPYVNYIRKDPGAPCSLTEALEYLQVDILEDLFSKDRNNQPPKNKPHNITVVAMEGCHSFVILDWARPVKGDMVSGYMVHSASYDDILNNRWSTKNSSETHLAVENLKPNSRYYFKVQAKNNFGLGPISDTFTYVTESDDPLLIVRPPGGEPIWIPFSFKYTSTSSECKGSQYVKRTWYKKFVGVVLCNSLRYKIFMGDGLKDTFYSIGDTYGRGEDHCQFVDSHMEGRTGPHYTSNLLPTIPGFYRAYRQEPVHFGLIGSRTPHYYVGWYECGVPIPGKW</sequence>
<evidence type="ECO:0000313" key="4">
    <source>
        <dbReference type="EMBL" id="KAK6489015.1"/>
    </source>
</evidence>
<feature type="compositionally biased region" description="Polar residues" evidence="1">
    <location>
        <begin position="1303"/>
        <end position="1328"/>
    </location>
</feature>
<feature type="domain" description="Fibronectin type-III" evidence="3">
    <location>
        <begin position="2178"/>
        <end position="2272"/>
    </location>
</feature>
<feature type="compositionally biased region" description="Polar residues" evidence="1">
    <location>
        <begin position="1686"/>
        <end position="1696"/>
    </location>
</feature>
<feature type="compositionally biased region" description="Polar residues" evidence="1">
    <location>
        <begin position="1047"/>
        <end position="1061"/>
    </location>
</feature>
<feature type="compositionally biased region" description="Low complexity" evidence="1">
    <location>
        <begin position="481"/>
        <end position="495"/>
    </location>
</feature>
<dbReference type="SUPFAM" id="SSF49265">
    <property type="entry name" value="Fibronectin type III"/>
    <property type="match status" value="4"/>
</dbReference>
<feature type="compositionally biased region" description="Polar residues" evidence="1">
    <location>
        <begin position="1593"/>
        <end position="1631"/>
    </location>
</feature>
<feature type="compositionally biased region" description="Acidic residues" evidence="1">
    <location>
        <begin position="604"/>
        <end position="616"/>
    </location>
</feature>
<feature type="compositionally biased region" description="Polar residues" evidence="1">
    <location>
        <begin position="1198"/>
        <end position="1212"/>
    </location>
</feature>
<feature type="compositionally biased region" description="Polar residues" evidence="1">
    <location>
        <begin position="996"/>
        <end position="1021"/>
    </location>
</feature>
<feature type="compositionally biased region" description="Polar residues" evidence="1">
    <location>
        <begin position="1151"/>
        <end position="1176"/>
    </location>
</feature>
<feature type="compositionally biased region" description="Polar residues" evidence="1">
    <location>
        <begin position="1074"/>
        <end position="1095"/>
    </location>
</feature>
<comment type="caution">
    <text evidence="4">The sequence shown here is derived from an EMBL/GenBank/DDBJ whole genome shotgun (WGS) entry which is preliminary data.</text>
</comment>
<feature type="domain" description="Fibronectin type-III" evidence="3">
    <location>
        <begin position="356"/>
        <end position="451"/>
    </location>
</feature>